<protein>
    <submittedName>
        <fullName evidence="3">Uncharacterized protein</fullName>
    </submittedName>
</protein>
<dbReference type="EMBL" id="JBHSWB010000001">
    <property type="protein sequence ID" value="MFC6662374.1"/>
    <property type="molecule type" value="Genomic_DNA"/>
</dbReference>
<keyword evidence="4" id="KW-1185">Reference proteome</keyword>
<reference evidence="4" key="2">
    <citation type="journal article" date="2019" name="Int. J. Syst. Evol. Microbiol.">
        <title>The Global Catalogue of Microorganisms (GCM) 10K type strain sequencing project: providing services to taxonomists for standard genome sequencing and annotation.</title>
        <authorList>
            <consortium name="The Broad Institute Genomics Platform"/>
            <consortium name="The Broad Institute Genome Sequencing Center for Infectious Disease"/>
            <person name="Wu L."/>
            <person name="Ma J."/>
        </authorList>
    </citation>
    <scope>NUCLEOTIDE SEQUENCE [LARGE SCALE GENOMIC DNA]</scope>
    <source>
        <strain evidence="4">CCUG 63830</strain>
    </source>
</reference>
<comment type="caution">
    <text evidence="3">The sequence shown here is derived from an EMBL/GenBank/DDBJ whole genome shotgun (WGS) entry which is preliminary data.</text>
</comment>
<proteinExistence type="predicted"/>
<dbReference type="RefSeq" id="WP_380053366.1">
    <property type="nucleotide sequence ID" value="NZ_JBHSWB010000001.1"/>
</dbReference>
<reference evidence="3" key="1">
    <citation type="journal article" date="2014" name="Int. J. Syst. Evol. Microbiol.">
        <title>Complete genome of a new Firmicutes species belonging to the dominant human colonic microbiota ('Ruminococcus bicirculans') reveals two chromosomes and a selective capacity to utilize plant glucans.</title>
        <authorList>
            <consortium name="NISC Comparative Sequencing Program"/>
            <person name="Wegmann U."/>
            <person name="Louis P."/>
            <person name="Goesmann A."/>
            <person name="Henrissat B."/>
            <person name="Duncan S.H."/>
            <person name="Flint H.J."/>
        </authorList>
    </citation>
    <scope>NUCLEOTIDE SEQUENCE</scope>
    <source>
        <strain evidence="3">NBRC 112888</strain>
    </source>
</reference>
<gene>
    <name evidence="2" type="ORF">ACFP90_00160</name>
    <name evidence="3" type="ORF">ACFP90_20165</name>
</gene>
<feature type="compositionally biased region" description="Low complexity" evidence="1">
    <location>
        <begin position="91"/>
        <end position="101"/>
    </location>
</feature>
<evidence type="ECO:0000256" key="1">
    <source>
        <dbReference type="SAM" id="MobiDB-lite"/>
    </source>
</evidence>
<accession>A0ABW1ZRL2</accession>
<evidence type="ECO:0000313" key="4">
    <source>
        <dbReference type="Proteomes" id="UP001596317"/>
    </source>
</evidence>
<evidence type="ECO:0000313" key="2">
    <source>
        <dbReference type="EMBL" id="MFC6658951.1"/>
    </source>
</evidence>
<organism evidence="3 4">
    <name type="scientific">Deinococcus multiflagellatus</name>
    <dbReference type="NCBI Taxonomy" id="1656887"/>
    <lineage>
        <taxon>Bacteria</taxon>
        <taxon>Thermotogati</taxon>
        <taxon>Deinococcota</taxon>
        <taxon>Deinococci</taxon>
        <taxon>Deinococcales</taxon>
        <taxon>Deinococcaceae</taxon>
        <taxon>Deinococcus</taxon>
    </lineage>
</organism>
<sequence>MAKKDRRSPQPAFVTLRDMPGTRVMFWVVDSCPYCGERHLHVAGNLRTADPGETLGEVPAPCQPERPYVLSLPPAPSARTARKSAAGSGGRTNATTGTRTAGKGKGPGLNGPQKVEGPQVNTIKTSEQGGETFSSLMR</sequence>
<feature type="region of interest" description="Disordered" evidence="1">
    <location>
        <begin position="63"/>
        <end position="138"/>
    </location>
</feature>
<reference evidence="3" key="3">
    <citation type="submission" date="2024-09" db="EMBL/GenBank/DDBJ databases">
        <authorList>
            <person name="Sun Q."/>
            <person name="Mori K."/>
        </authorList>
    </citation>
    <scope>NUCLEOTIDE SEQUENCE</scope>
    <source>
        <strain evidence="3">NBRC 112888</strain>
    </source>
</reference>
<evidence type="ECO:0000313" key="3">
    <source>
        <dbReference type="EMBL" id="MFC6662374.1"/>
    </source>
</evidence>
<dbReference type="Proteomes" id="UP001596317">
    <property type="component" value="Unassembled WGS sequence"/>
</dbReference>
<feature type="compositionally biased region" description="Polar residues" evidence="1">
    <location>
        <begin position="119"/>
        <end position="138"/>
    </location>
</feature>
<name>A0ABW1ZRL2_9DEIO</name>
<dbReference type="EMBL" id="JBHSWB010000001">
    <property type="protein sequence ID" value="MFC6658951.1"/>
    <property type="molecule type" value="Genomic_DNA"/>
</dbReference>